<dbReference type="InterPro" id="IPR011111">
    <property type="entry name" value="Plasmid_RepB"/>
</dbReference>
<dbReference type="PANTHER" id="PTHR33375">
    <property type="entry name" value="CHROMOSOME-PARTITIONING PROTEIN PARB-RELATED"/>
    <property type="match status" value="1"/>
</dbReference>
<gene>
    <name evidence="4" type="primary">repB3</name>
    <name evidence="4" type="ORF">GCM10016234_39480</name>
</gene>
<dbReference type="NCBIfam" id="TIGR00180">
    <property type="entry name" value="parB_part"/>
    <property type="match status" value="1"/>
</dbReference>
<feature type="compositionally biased region" description="Basic and acidic residues" evidence="2">
    <location>
        <begin position="1"/>
        <end position="24"/>
    </location>
</feature>
<keyword evidence="5" id="KW-1185">Reference proteome</keyword>
<dbReference type="InterPro" id="IPR050336">
    <property type="entry name" value="Chromosome_partition/occlusion"/>
</dbReference>
<dbReference type="Pfam" id="PF02195">
    <property type="entry name" value="ParB_N"/>
    <property type="match status" value="1"/>
</dbReference>
<comment type="caution">
    <text evidence="4">The sequence shown here is derived from an EMBL/GenBank/DDBJ whole genome shotgun (WGS) entry which is preliminary data.</text>
</comment>
<feature type="domain" description="ParB-like N-terminal" evidence="3">
    <location>
        <begin position="77"/>
        <end position="168"/>
    </location>
</feature>
<evidence type="ECO:0000259" key="3">
    <source>
        <dbReference type="SMART" id="SM00470"/>
    </source>
</evidence>
<comment type="similarity">
    <text evidence="1">Belongs to the ParB family.</text>
</comment>
<feature type="compositionally biased region" description="Pro residues" evidence="2">
    <location>
        <begin position="30"/>
        <end position="41"/>
    </location>
</feature>
<accession>A0A8J3DZC2</accession>
<dbReference type="GO" id="GO:0007059">
    <property type="term" value="P:chromosome segregation"/>
    <property type="evidence" value="ECO:0007669"/>
    <property type="project" value="TreeGrafter"/>
</dbReference>
<dbReference type="Pfam" id="PF07506">
    <property type="entry name" value="RepB"/>
    <property type="match status" value="1"/>
</dbReference>
<dbReference type="InterPro" id="IPR003115">
    <property type="entry name" value="ParB_N"/>
</dbReference>
<evidence type="ECO:0000313" key="5">
    <source>
        <dbReference type="Proteomes" id="UP000630142"/>
    </source>
</evidence>
<evidence type="ECO:0000256" key="2">
    <source>
        <dbReference type="SAM" id="MobiDB-lite"/>
    </source>
</evidence>
<dbReference type="Gene3D" id="3.90.1530.30">
    <property type="match status" value="1"/>
</dbReference>
<dbReference type="AlphaFoldDB" id="A0A8J3DZC2"/>
<dbReference type="GO" id="GO:0003677">
    <property type="term" value="F:DNA binding"/>
    <property type="evidence" value="ECO:0007669"/>
    <property type="project" value="InterPro"/>
</dbReference>
<reference evidence="4" key="1">
    <citation type="journal article" date="2014" name="Int. J. Syst. Evol. Microbiol.">
        <title>Complete genome sequence of Corynebacterium casei LMG S-19264T (=DSM 44701T), isolated from a smear-ripened cheese.</title>
        <authorList>
            <consortium name="US DOE Joint Genome Institute (JGI-PGF)"/>
            <person name="Walter F."/>
            <person name="Albersmeier A."/>
            <person name="Kalinowski J."/>
            <person name="Ruckert C."/>
        </authorList>
    </citation>
    <scope>NUCLEOTIDE SEQUENCE</scope>
    <source>
        <strain evidence="4">KCTC 42249</strain>
    </source>
</reference>
<evidence type="ECO:0000256" key="1">
    <source>
        <dbReference type="ARBA" id="ARBA00006295"/>
    </source>
</evidence>
<dbReference type="InterPro" id="IPR017819">
    <property type="entry name" value="Plasmid_partition_RepB"/>
</dbReference>
<dbReference type="SUPFAM" id="SSF109709">
    <property type="entry name" value="KorB DNA-binding domain-like"/>
    <property type="match status" value="1"/>
</dbReference>
<dbReference type="InterPro" id="IPR004437">
    <property type="entry name" value="ParB/RepB/Spo0J"/>
</dbReference>
<organism evidence="4 5">
    <name type="scientific">Tianweitania populi</name>
    <dbReference type="NCBI Taxonomy" id="1607949"/>
    <lineage>
        <taxon>Bacteria</taxon>
        <taxon>Pseudomonadati</taxon>
        <taxon>Pseudomonadota</taxon>
        <taxon>Alphaproteobacteria</taxon>
        <taxon>Hyphomicrobiales</taxon>
        <taxon>Phyllobacteriaceae</taxon>
        <taxon>Tianweitania</taxon>
    </lineage>
</organism>
<sequence length="343" mass="37165">MGEGDVSRKDTLKAMLTRRSDELPHGNSEPTPPTPQPPHPVPHVQSGAVGAMGRSLGQIASAAERAKALVASGAAVVEIPADKLAGSFAPDRLDDEGADFMVLYQAIKESGQKSPILVRPHPDKPDTYQIAYGHRRAKILAKLGRPVRAVVQNLTNEELVVIQGQENSARKDLSYIERGLFALTLEEQGFDRTVIMSALSMEKTQLSRLLSLTKSIPRSVITAIGPAPKAGRPRWNALAERLAAQKGQSRIDAAVNDPKFLEADTDQRFVRVFNALAPKKTASTSKRSVVTAASGQKIATVERTPKSVAVVVDIEGSMEFGEFVAARLPDLYQQFETEKEKTD</sequence>
<dbReference type="EMBL" id="BMZQ01000006">
    <property type="protein sequence ID" value="GHD23869.1"/>
    <property type="molecule type" value="Genomic_DNA"/>
</dbReference>
<dbReference type="Gene3D" id="1.10.10.2830">
    <property type="match status" value="1"/>
</dbReference>
<dbReference type="CDD" id="cd16405">
    <property type="entry name" value="RepB_like_N"/>
    <property type="match status" value="1"/>
</dbReference>
<proteinExistence type="inferred from homology"/>
<dbReference type="InterPro" id="IPR037972">
    <property type="entry name" value="RepB_N"/>
</dbReference>
<name>A0A8J3DZC2_9HYPH</name>
<evidence type="ECO:0000313" key="4">
    <source>
        <dbReference type="EMBL" id="GHD23869.1"/>
    </source>
</evidence>
<dbReference type="GO" id="GO:0005694">
    <property type="term" value="C:chromosome"/>
    <property type="evidence" value="ECO:0007669"/>
    <property type="project" value="TreeGrafter"/>
</dbReference>
<dbReference type="SMART" id="SM00470">
    <property type="entry name" value="ParB"/>
    <property type="match status" value="1"/>
</dbReference>
<protein>
    <submittedName>
        <fullName evidence="4">Plasmid partitioning protein RepB</fullName>
    </submittedName>
</protein>
<dbReference type="SUPFAM" id="SSF110849">
    <property type="entry name" value="ParB/Sulfiredoxin"/>
    <property type="match status" value="1"/>
</dbReference>
<dbReference type="InterPro" id="IPR036086">
    <property type="entry name" value="ParB/Sulfiredoxin_sf"/>
</dbReference>
<dbReference type="PANTHER" id="PTHR33375:SF1">
    <property type="entry name" value="CHROMOSOME-PARTITIONING PROTEIN PARB-RELATED"/>
    <property type="match status" value="1"/>
</dbReference>
<feature type="region of interest" description="Disordered" evidence="2">
    <location>
        <begin position="1"/>
        <end position="48"/>
    </location>
</feature>
<reference evidence="4" key="2">
    <citation type="submission" date="2020-09" db="EMBL/GenBank/DDBJ databases">
        <authorList>
            <person name="Sun Q."/>
            <person name="Kim S."/>
        </authorList>
    </citation>
    <scope>NUCLEOTIDE SEQUENCE</scope>
    <source>
        <strain evidence="4">KCTC 42249</strain>
    </source>
</reference>
<dbReference type="NCBIfam" id="TIGR03454">
    <property type="entry name" value="partition_RepB"/>
    <property type="match status" value="1"/>
</dbReference>
<dbReference type="Proteomes" id="UP000630142">
    <property type="component" value="Unassembled WGS sequence"/>
</dbReference>